<feature type="domain" description="UvrD-like helicase C-terminal" evidence="2">
    <location>
        <begin position="306"/>
        <end position="353"/>
    </location>
</feature>
<evidence type="ECO:0000259" key="2">
    <source>
        <dbReference type="Pfam" id="PF13538"/>
    </source>
</evidence>
<evidence type="ECO:0000313" key="6">
    <source>
        <dbReference type="Proteomes" id="UP001637990"/>
    </source>
</evidence>
<name>A0A2S7CZ25_9XANT</name>
<keyword evidence="4" id="KW-0547">Nucleotide-binding</keyword>
<dbReference type="OrthoDB" id="7066673at2"/>
<dbReference type="Proteomes" id="UP000237872">
    <property type="component" value="Unassembled WGS sequence"/>
</dbReference>
<sequence length="384" mass="42540">MITSWWKSKDDLDPTQLEFINLPAKGRYQLEGPAGSGKTNLLLLRAQFVAGQGDKNVLVVTYTKSLSRFLRSGLVATGFIEDDQVRTFHSWARKHVKLYLNKDIVDGGDFDEAARKATVELLREANKKIPTKKLISSVFIDEAQDLTTEEIECLAEISDNICVCGDIKQSIYHQTGLKGAETLGLTKYTLSNHYRIGHRIARIADRIIAPSSAAESLEATSNYDEKKLGKSTAELHRLPDRDAQFEKMLEILNVQVSAYAGDRIGVLCGKRSTAEEVFGRLLSSDLGTTSCSHLIEGTDFSNDAQIHVMTMHSSKGVEFRAVHMFGIEELKHGHMNNPTLSYTAVTRAKTALNAYTSGKTNPELEQAFAENKPFDIDSLFPGAH</sequence>
<evidence type="ECO:0000256" key="1">
    <source>
        <dbReference type="ARBA" id="ARBA00034923"/>
    </source>
</evidence>
<dbReference type="InterPro" id="IPR027785">
    <property type="entry name" value="UvrD-like_helicase_C"/>
</dbReference>
<dbReference type="PANTHER" id="PTHR11070:SF2">
    <property type="entry name" value="ATP-DEPENDENT DNA HELICASE SRS2"/>
    <property type="match status" value="1"/>
</dbReference>
<evidence type="ECO:0000313" key="5">
    <source>
        <dbReference type="Proteomes" id="UP000237872"/>
    </source>
</evidence>
<dbReference type="GO" id="GO:0000725">
    <property type="term" value="P:recombinational repair"/>
    <property type="evidence" value="ECO:0007669"/>
    <property type="project" value="TreeGrafter"/>
</dbReference>
<dbReference type="Proteomes" id="UP001637990">
    <property type="component" value="Unassembled WGS sequence"/>
</dbReference>
<proteinExistence type="predicted"/>
<reference evidence="4 5" key="1">
    <citation type="submission" date="2016-08" db="EMBL/GenBank/DDBJ databases">
        <authorList>
            <person name="Seilhamer J.J."/>
        </authorList>
    </citation>
    <scope>NUCLEOTIDE SEQUENCE [LARGE SCALE GENOMIC DNA]</scope>
    <source>
        <strain evidence="4 5">CFBP4690</strain>
    </source>
</reference>
<keyword evidence="4" id="KW-0067">ATP-binding</keyword>
<dbReference type="Gene3D" id="3.40.50.300">
    <property type="entry name" value="P-loop containing nucleotide triphosphate hydrolases"/>
    <property type="match status" value="2"/>
</dbReference>
<evidence type="ECO:0000313" key="4">
    <source>
        <dbReference type="EMBL" id="PPU66821.1"/>
    </source>
</evidence>
<keyword evidence="4" id="KW-0347">Helicase</keyword>
<dbReference type="EMBL" id="MDEC01000001">
    <property type="protein sequence ID" value="PPU66821.1"/>
    <property type="molecule type" value="Genomic_DNA"/>
</dbReference>
<keyword evidence="4" id="KW-0378">Hydrolase</keyword>
<comment type="caution">
    <text evidence="4">The sequence shown here is derived from an EMBL/GenBank/DDBJ whole genome shotgun (WGS) entry which is preliminary data.</text>
</comment>
<dbReference type="Pfam" id="PF13538">
    <property type="entry name" value="UvrD_C_2"/>
    <property type="match status" value="1"/>
</dbReference>
<dbReference type="InterPro" id="IPR027417">
    <property type="entry name" value="P-loop_NTPase"/>
</dbReference>
<dbReference type="EMBL" id="JBJGBS010000021">
    <property type="protein sequence ID" value="MFO3704799.1"/>
    <property type="molecule type" value="Genomic_DNA"/>
</dbReference>
<dbReference type="PANTHER" id="PTHR11070">
    <property type="entry name" value="UVRD / RECB / PCRA DNA HELICASE FAMILY MEMBER"/>
    <property type="match status" value="1"/>
</dbReference>
<dbReference type="SUPFAM" id="SSF52540">
    <property type="entry name" value="P-loop containing nucleoside triphosphate hydrolases"/>
    <property type="match status" value="1"/>
</dbReference>
<dbReference type="InterPro" id="IPR000212">
    <property type="entry name" value="DNA_helicase_UvrD/REP"/>
</dbReference>
<dbReference type="GO" id="GO:0043138">
    <property type="term" value="F:3'-5' DNA helicase activity"/>
    <property type="evidence" value="ECO:0007669"/>
    <property type="project" value="TreeGrafter"/>
</dbReference>
<dbReference type="RefSeq" id="WP_104539265.1">
    <property type="nucleotide sequence ID" value="NZ_JBJGBS010000021.1"/>
</dbReference>
<dbReference type="Pfam" id="PF13245">
    <property type="entry name" value="AAA_19"/>
    <property type="match status" value="1"/>
</dbReference>
<keyword evidence="6" id="KW-1185">Reference proteome</keyword>
<protein>
    <recommendedName>
        <fullName evidence="1">DNA 3'-5' helicase II</fullName>
    </recommendedName>
</protein>
<gene>
    <name evidence="3" type="ORF">ACI6Q5_07375</name>
    <name evidence="4" type="ORF">XcodCFBP4690_00165</name>
</gene>
<dbReference type="AlphaFoldDB" id="A0A2S7CZ25"/>
<organism evidence="4 5">
    <name type="scientific">Xanthomonas codiaei</name>
    <dbReference type="NCBI Taxonomy" id="56463"/>
    <lineage>
        <taxon>Bacteria</taxon>
        <taxon>Pseudomonadati</taxon>
        <taxon>Pseudomonadota</taxon>
        <taxon>Gammaproteobacteria</taxon>
        <taxon>Lysobacterales</taxon>
        <taxon>Lysobacteraceae</taxon>
        <taxon>Xanthomonas</taxon>
    </lineage>
</organism>
<accession>A0A2S7CZ25</accession>
<evidence type="ECO:0000313" key="3">
    <source>
        <dbReference type="EMBL" id="MFO3704799.1"/>
    </source>
</evidence>
<reference evidence="3 6" key="2">
    <citation type="submission" date="2024-11" db="EMBL/GenBank/DDBJ databases">
        <title>Genome sequencing of Xanthomonas codiaei.</title>
        <authorList>
            <person name="Studholme D.J."/>
        </authorList>
    </citation>
    <scope>NUCLEOTIDE SEQUENCE [LARGE SCALE GENOMIC DNA]</scope>
    <source>
        <strain evidence="3 6">NCPPB 4350</strain>
    </source>
</reference>
<dbReference type="GO" id="GO:0005524">
    <property type="term" value="F:ATP binding"/>
    <property type="evidence" value="ECO:0007669"/>
    <property type="project" value="InterPro"/>
</dbReference>
<dbReference type="GO" id="GO:0003677">
    <property type="term" value="F:DNA binding"/>
    <property type="evidence" value="ECO:0007669"/>
    <property type="project" value="InterPro"/>
</dbReference>